<keyword evidence="2" id="KW-1185">Reference proteome</keyword>
<evidence type="ECO:0000313" key="1">
    <source>
        <dbReference type="EMBL" id="TXC67348.1"/>
    </source>
</evidence>
<organism evidence="1 2">
    <name type="scientific">Piscinibacter aquaticus</name>
    <dbReference type="NCBI Taxonomy" id="392597"/>
    <lineage>
        <taxon>Bacteria</taxon>
        <taxon>Pseudomonadati</taxon>
        <taxon>Pseudomonadota</taxon>
        <taxon>Betaproteobacteria</taxon>
        <taxon>Burkholderiales</taxon>
        <taxon>Sphaerotilaceae</taxon>
        <taxon>Piscinibacter</taxon>
    </lineage>
</organism>
<comment type="caution">
    <text evidence="1">The sequence shown here is derived from an EMBL/GenBank/DDBJ whole genome shotgun (WGS) entry which is preliminary data.</text>
</comment>
<dbReference type="EMBL" id="VOPW01000001">
    <property type="protein sequence ID" value="TXC67348.1"/>
    <property type="molecule type" value="Genomic_DNA"/>
</dbReference>
<dbReference type="AlphaFoldDB" id="A0A5C6U6I3"/>
<evidence type="ECO:0000313" key="2">
    <source>
        <dbReference type="Proteomes" id="UP000321832"/>
    </source>
</evidence>
<proteinExistence type="predicted"/>
<name>A0A5C6U6I3_9BURK</name>
<reference evidence="1 2" key="1">
    <citation type="submission" date="2019-08" db="EMBL/GenBank/DDBJ databases">
        <authorList>
            <person name="Khan S.A."/>
            <person name="Jeon C.O."/>
            <person name="Jeong S.E."/>
        </authorList>
    </citation>
    <scope>NUCLEOTIDE SEQUENCE [LARGE SCALE GENOMIC DNA]</scope>
    <source>
        <strain evidence="2">IMCC1728</strain>
    </source>
</reference>
<dbReference type="Proteomes" id="UP000321832">
    <property type="component" value="Unassembled WGS sequence"/>
</dbReference>
<gene>
    <name evidence="1" type="ORF">FSC37_21555</name>
</gene>
<sequence>MTAPAEIRARRAALGEVLQAAEDGIALLAVGERSAAMMQALELASFLVARLRIGWNESGLWHADAATGADAAEVEAMEDELFFRLRAVQRAVTIKAGDLPAPEAQALAALCESLPMGRAA</sequence>
<protein>
    <submittedName>
        <fullName evidence="1">Uncharacterized protein</fullName>
    </submittedName>
</protein>
<accession>A0A5C6U6I3</accession>